<reference evidence="7 8" key="2">
    <citation type="submission" date="2020-03" db="EMBL/GenBank/DDBJ databases">
        <authorList>
            <person name="Ichikawa N."/>
            <person name="Kimura A."/>
            <person name="Kitahashi Y."/>
            <person name="Uohara A."/>
        </authorList>
    </citation>
    <scope>NUCLEOTIDE SEQUENCE [LARGE SCALE GENOMIC DNA]</scope>
    <source>
        <strain evidence="7 8">NBRC 107702</strain>
    </source>
</reference>
<dbReference type="KEGG" id="pfla:Pflav_081370"/>
<dbReference type="Pfam" id="PF05726">
    <property type="entry name" value="Pirin_C"/>
    <property type="match status" value="1"/>
</dbReference>
<dbReference type="SUPFAM" id="SSF51182">
    <property type="entry name" value="RmlC-like cupins"/>
    <property type="match status" value="1"/>
</dbReference>
<dbReference type="Pfam" id="PF02678">
    <property type="entry name" value="Pirin"/>
    <property type="match status" value="1"/>
</dbReference>
<evidence type="ECO:0000256" key="4">
    <source>
        <dbReference type="SAM" id="MobiDB-lite"/>
    </source>
</evidence>
<feature type="binding site" evidence="2">
    <location>
        <position position="78"/>
    </location>
    <ligand>
        <name>Fe cation</name>
        <dbReference type="ChEBI" id="CHEBI:24875"/>
    </ligand>
</feature>
<dbReference type="Proteomes" id="UP000502508">
    <property type="component" value="Chromosome"/>
</dbReference>
<keyword evidence="8" id="KW-1185">Reference proteome</keyword>
<dbReference type="Gene3D" id="2.60.120.10">
    <property type="entry name" value="Jelly Rolls"/>
    <property type="match status" value="2"/>
</dbReference>
<dbReference type="CDD" id="cd02909">
    <property type="entry name" value="cupin_pirin_N"/>
    <property type="match status" value="1"/>
</dbReference>
<evidence type="ECO:0000259" key="6">
    <source>
        <dbReference type="Pfam" id="PF05726"/>
    </source>
</evidence>
<dbReference type="CDD" id="cd02247">
    <property type="entry name" value="cupin_pirin_C"/>
    <property type="match status" value="1"/>
</dbReference>
<feature type="binding site" evidence="2">
    <location>
        <position position="124"/>
    </location>
    <ligand>
        <name>Fe cation</name>
        <dbReference type="ChEBI" id="CHEBI:24875"/>
    </ligand>
</feature>
<dbReference type="PANTHER" id="PTHR13903:SF8">
    <property type="entry name" value="PIRIN"/>
    <property type="match status" value="1"/>
</dbReference>
<protein>
    <recommendedName>
        <fullName evidence="9">Pirin</fullName>
    </recommendedName>
</protein>
<name>A0A6F8Y6N8_9ACTN</name>
<dbReference type="InterPro" id="IPR003829">
    <property type="entry name" value="Pirin_N_dom"/>
</dbReference>
<organism evidence="7 8">
    <name type="scientific">Phytohabitans flavus</name>
    <dbReference type="NCBI Taxonomy" id="1076124"/>
    <lineage>
        <taxon>Bacteria</taxon>
        <taxon>Bacillati</taxon>
        <taxon>Actinomycetota</taxon>
        <taxon>Actinomycetes</taxon>
        <taxon>Micromonosporales</taxon>
        <taxon>Micromonosporaceae</taxon>
    </lineage>
</organism>
<feature type="binding site" evidence="2">
    <location>
        <position position="122"/>
    </location>
    <ligand>
        <name>Fe cation</name>
        <dbReference type="ChEBI" id="CHEBI:24875"/>
    </ligand>
</feature>
<dbReference type="RefSeq" id="WP_232072399.1">
    <property type="nucleotide sequence ID" value="NZ_AP022870.1"/>
</dbReference>
<dbReference type="GO" id="GO:0046872">
    <property type="term" value="F:metal ion binding"/>
    <property type="evidence" value="ECO:0007669"/>
    <property type="project" value="UniProtKB-KW"/>
</dbReference>
<sequence>MSNLEAEPQETLFGGAATVITAPTSVMLPGHDVPIGKYTVVRRLLPHRERRMVGAWCFADHFGPEDIGSAPGMQVPPHPHTGLQTVTWLLDGEVLHRDSLGSSQTIVPGQLNLMTSGHGIAHSEESPAEHPPGMHGLQLWVALPEGARSAPPRFEHHATLPVLREEDVTITVLVGELNHHRSPAQVHTPLFGADVLLAGDSTTSIPLRPEFEYAAITLTGTAVVGGTPLDPGALLYLGTGREALTLSASDETRLFLLGGEPFEEPLVMWWNFVARSHEEIVAAREEWASASSRFGEVRGYAGERLPAPPMPTTRLKARDRYGKPN</sequence>
<evidence type="ECO:0000256" key="3">
    <source>
        <dbReference type="RuleBase" id="RU003457"/>
    </source>
</evidence>
<dbReference type="EMBL" id="AP022870">
    <property type="protein sequence ID" value="BCB81727.1"/>
    <property type="molecule type" value="Genomic_DNA"/>
</dbReference>
<dbReference type="InterPro" id="IPR008778">
    <property type="entry name" value="Pirin_C_dom"/>
</dbReference>
<accession>A0A6F8Y6N8</accession>
<dbReference type="AlphaFoldDB" id="A0A6F8Y6N8"/>
<dbReference type="InterPro" id="IPR011051">
    <property type="entry name" value="RmlC_Cupin_sf"/>
</dbReference>
<evidence type="ECO:0000313" key="7">
    <source>
        <dbReference type="EMBL" id="BCB81727.1"/>
    </source>
</evidence>
<reference evidence="7 8" key="1">
    <citation type="submission" date="2020-03" db="EMBL/GenBank/DDBJ databases">
        <title>Whole genome shotgun sequence of Phytohabitans flavus NBRC 107702.</title>
        <authorList>
            <person name="Komaki H."/>
            <person name="Tamura T."/>
        </authorList>
    </citation>
    <scope>NUCLEOTIDE SEQUENCE [LARGE SCALE GENOMIC DNA]</scope>
    <source>
        <strain evidence="7 8">NBRC 107702</strain>
    </source>
</reference>
<evidence type="ECO:0008006" key="9">
    <source>
        <dbReference type="Google" id="ProtNLM"/>
    </source>
</evidence>
<dbReference type="PANTHER" id="PTHR13903">
    <property type="entry name" value="PIRIN-RELATED"/>
    <property type="match status" value="1"/>
</dbReference>
<proteinExistence type="inferred from homology"/>
<keyword evidence="2" id="KW-0479">Metal-binding</keyword>
<evidence type="ECO:0000256" key="2">
    <source>
        <dbReference type="PIRSR" id="PIRSR006232-1"/>
    </source>
</evidence>
<comment type="cofactor">
    <cofactor evidence="2">
        <name>Fe cation</name>
        <dbReference type="ChEBI" id="CHEBI:24875"/>
    </cofactor>
    <text evidence="2">Binds 1 Fe cation per subunit.</text>
</comment>
<feature type="domain" description="Pirin N-terminal" evidence="5">
    <location>
        <begin position="41"/>
        <end position="141"/>
    </location>
</feature>
<evidence type="ECO:0000259" key="5">
    <source>
        <dbReference type="Pfam" id="PF02678"/>
    </source>
</evidence>
<evidence type="ECO:0000313" key="8">
    <source>
        <dbReference type="Proteomes" id="UP000502508"/>
    </source>
</evidence>
<dbReference type="InterPro" id="IPR012093">
    <property type="entry name" value="Pirin"/>
</dbReference>
<feature type="compositionally biased region" description="Basic and acidic residues" evidence="4">
    <location>
        <begin position="316"/>
        <end position="325"/>
    </location>
</feature>
<dbReference type="PIRSF" id="PIRSF006232">
    <property type="entry name" value="Pirin"/>
    <property type="match status" value="1"/>
</dbReference>
<feature type="region of interest" description="Disordered" evidence="4">
    <location>
        <begin position="301"/>
        <end position="325"/>
    </location>
</feature>
<dbReference type="InterPro" id="IPR014710">
    <property type="entry name" value="RmlC-like_jellyroll"/>
</dbReference>
<feature type="binding site" evidence="2">
    <location>
        <position position="80"/>
    </location>
    <ligand>
        <name>Fe cation</name>
        <dbReference type="ChEBI" id="CHEBI:24875"/>
    </ligand>
</feature>
<comment type="similarity">
    <text evidence="1 3">Belongs to the pirin family.</text>
</comment>
<keyword evidence="2" id="KW-0408">Iron</keyword>
<gene>
    <name evidence="7" type="ORF">Pflav_081370</name>
</gene>
<feature type="domain" description="Pirin C-terminal" evidence="6">
    <location>
        <begin position="193"/>
        <end position="290"/>
    </location>
</feature>
<evidence type="ECO:0000256" key="1">
    <source>
        <dbReference type="ARBA" id="ARBA00008416"/>
    </source>
</evidence>